<dbReference type="STRING" id="246197.MXAN_0838"/>
<dbReference type="InterPro" id="IPR038740">
    <property type="entry name" value="BioF2-like_GNAT_dom"/>
</dbReference>
<feature type="domain" description="BioF2-like acetyltransferase" evidence="2">
    <location>
        <begin position="196"/>
        <end position="331"/>
    </location>
</feature>
<feature type="region of interest" description="Disordered" evidence="1">
    <location>
        <begin position="373"/>
        <end position="397"/>
    </location>
</feature>
<gene>
    <name evidence="3" type="ordered locus">MXAN_0838</name>
</gene>
<organism evidence="3 4">
    <name type="scientific">Myxococcus xanthus (strain DK1622)</name>
    <dbReference type="NCBI Taxonomy" id="246197"/>
    <lineage>
        <taxon>Bacteria</taxon>
        <taxon>Pseudomonadati</taxon>
        <taxon>Myxococcota</taxon>
        <taxon>Myxococcia</taxon>
        <taxon>Myxococcales</taxon>
        <taxon>Cystobacterineae</taxon>
        <taxon>Myxococcaceae</taxon>
        <taxon>Myxococcus</taxon>
    </lineage>
</organism>
<dbReference type="HOGENOM" id="CLU_720944_0_0_7"/>
<keyword evidence="4" id="KW-1185">Reference proteome</keyword>
<evidence type="ECO:0000313" key="4">
    <source>
        <dbReference type="Proteomes" id="UP000002402"/>
    </source>
</evidence>
<dbReference type="RefSeq" id="WP_011550960.1">
    <property type="nucleotide sequence ID" value="NC_008095.1"/>
</dbReference>
<dbReference type="GeneID" id="41358299"/>
<dbReference type="EnsemblBacteria" id="ABF87317">
    <property type="protein sequence ID" value="ABF87317"/>
    <property type="gene ID" value="MXAN_0838"/>
</dbReference>
<sequence length="397" mass="44517">MTAQAGITTKVVPRIQDVPQALWDDKVARGHPFKSAAFLSCLEDSFPERKFGYLIVSQGADVVGLAVITEERLDLSLLLPEQVGTLTKGVRKVLPGFLSLGLGMVGTFETAERHWWYDAQRVSEHDFARALLAACDEVCGDAALLLVRDFMEALPEDVRLESWFLQRGFKQVANHPMAMVALDGLSSEAHFQRLKKKSRQNLRKKLKDAEALGFQVERVRDFRPLIDECYPLYLQVHEGASEFKRNPFPRAFFETIAERMPTTSSFLTLRDSAGHLIAFILTGTGGGINNPFCIGMDYARTEGTPAYYLMMWKEIEHAARTGCRVVDLGLTSYFVKQTVGAELEGMTMAARIQSAWLRPLLNPLLPALLSEKQPQERRKFRVSTFDDDSQPPTDQAA</sequence>
<dbReference type="AlphaFoldDB" id="Q1DE23"/>
<dbReference type="Proteomes" id="UP000002402">
    <property type="component" value="Chromosome"/>
</dbReference>
<name>Q1DE23_MYXXD</name>
<dbReference type="SUPFAM" id="SSF55729">
    <property type="entry name" value="Acyl-CoA N-acyltransferases (Nat)"/>
    <property type="match status" value="1"/>
</dbReference>
<dbReference type="Gene3D" id="3.40.630.30">
    <property type="match status" value="1"/>
</dbReference>
<dbReference type="eggNOG" id="COG3146">
    <property type="taxonomic scope" value="Bacteria"/>
</dbReference>
<accession>Q1DE23</accession>
<dbReference type="KEGG" id="mxa:MXAN_0838"/>
<evidence type="ECO:0000313" key="3">
    <source>
        <dbReference type="EMBL" id="ABF87317.1"/>
    </source>
</evidence>
<dbReference type="OrthoDB" id="5487706at2"/>
<proteinExistence type="predicted"/>
<evidence type="ECO:0000259" key="2">
    <source>
        <dbReference type="Pfam" id="PF13480"/>
    </source>
</evidence>
<dbReference type="InterPro" id="IPR016181">
    <property type="entry name" value="Acyl_CoA_acyltransferase"/>
</dbReference>
<reference evidence="3 4" key="1">
    <citation type="journal article" date="2006" name="Proc. Natl. Acad. Sci. U.S.A.">
        <title>Evolution of sensory complexity recorded in a myxobacterial genome.</title>
        <authorList>
            <person name="Goldman B.S."/>
            <person name="Nierman W.C."/>
            <person name="Kaiser D."/>
            <person name="Slater S.C."/>
            <person name="Durkin A.S."/>
            <person name="Eisen J.A."/>
            <person name="Ronning C.M."/>
            <person name="Barbazuk W.B."/>
            <person name="Blanchard M."/>
            <person name="Field C."/>
            <person name="Halling C."/>
            <person name="Hinkle G."/>
            <person name="Iartchuk O."/>
            <person name="Kim H.S."/>
            <person name="Mackenzie C."/>
            <person name="Madupu R."/>
            <person name="Miller N."/>
            <person name="Shvartsbeyn A."/>
            <person name="Sullivan S.A."/>
            <person name="Vaudin M."/>
            <person name="Wiegand R."/>
            <person name="Kaplan H.B."/>
        </authorList>
    </citation>
    <scope>NUCLEOTIDE SEQUENCE [LARGE SCALE GENOMIC DNA]</scope>
    <source>
        <strain evidence="4">DK1622</strain>
    </source>
</reference>
<dbReference type="EMBL" id="CP000113">
    <property type="protein sequence ID" value="ABF87317.1"/>
    <property type="molecule type" value="Genomic_DNA"/>
</dbReference>
<evidence type="ECO:0000256" key="1">
    <source>
        <dbReference type="SAM" id="MobiDB-lite"/>
    </source>
</evidence>
<protein>
    <recommendedName>
        <fullName evidence="2">BioF2-like acetyltransferase domain-containing protein</fullName>
    </recommendedName>
</protein>
<dbReference type="Pfam" id="PF13480">
    <property type="entry name" value="Acetyltransf_6"/>
    <property type="match status" value="1"/>
</dbReference>